<evidence type="ECO:0000256" key="1">
    <source>
        <dbReference type="ARBA" id="ARBA00004141"/>
    </source>
</evidence>
<feature type="transmembrane region" description="Helical" evidence="5">
    <location>
        <begin position="351"/>
        <end position="376"/>
    </location>
</feature>
<dbReference type="PROSITE" id="PS50850">
    <property type="entry name" value="MFS"/>
    <property type="match status" value="1"/>
</dbReference>
<name>A0AAU8TN65_9PSED</name>
<dbReference type="InterPro" id="IPR036259">
    <property type="entry name" value="MFS_trans_sf"/>
</dbReference>
<feature type="transmembrane region" description="Helical" evidence="5">
    <location>
        <begin position="76"/>
        <end position="95"/>
    </location>
</feature>
<dbReference type="AlphaFoldDB" id="A0AAU8TN65"/>
<evidence type="ECO:0000256" key="5">
    <source>
        <dbReference type="SAM" id="Phobius"/>
    </source>
</evidence>
<dbReference type="Gene3D" id="1.20.1250.20">
    <property type="entry name" value="MFS general substrate transporter like domains"/>
    <property type="match status" value="1"/>
</dbReference>
<dbReference type="InterPro" id="IPR020846">
    <property type="entry name" value="MFS_dom"/>
</dbReference>
<feature type="transmembrane region" description="Helical" evidence="5">
    <location>
        <begin position="196"/>
        <end position="220"/>
    </location>
</feature>
<sequence>MITSIRPARVTLTAICLAALVLPLSFTGGAVATPSIGRAFAATPTQLAWVTNAFMLSFGSLLMAAGTLADLYGRKRLFISGMSVFAGASLLLAGAPDLVWLDLLRGVQGIAAAAALASGSAALAQEFEGHARTQAFSLLGTTFGVGLAFGPLLSGLLIETLGWRGIFLFTGLLAIVSLVFAVPNMRESRNPQAQRLDTLGVMTFSGLLIAFTTAVILAPGYGWDNWTIHTLLGVSIVCAMAFILVETRTQQPMLELRMFRLPRFVGVQILPIGTCYCYIVLIVLLPIRLIGVEGASPFQAGITMLALTAPMLIVPLIAASLTRWLHAGSLCALGFVMAAVGLAWMSNVNTHGQLIAAMLLTGTGTAIPWGLMDGMAISVAPKERAGMAAGVFNTTRVASEGVALAITMAVLSALVARHLSAGTTASAASNIAQHLVIGDLQHVGQIPLAQLRTAYASGFNTLLQLLAAFTLITAVIVYLFLGRQPAAAAATHKECVTTSRAP</sequence>
<dbReference type="InterPro" id="IPR005829">
    <property type="entry name" value="Sugar_transporter_CS"/>
</dbReference>
<feature type="transmembrane region" description="Helical" evidence="5">
    <location>
        <begin position="397"/>
        <end position="416"/>
    </location>
</feature>
<evidence type="ECO:0000256" key="3">
    <source>
        <dbReference type="ARBA" id="ARBA00022989"/>
    </source>
</evidence>
<feature type="transmembrane region" description="Helical" evidence="5">
    <location>
        <begin position="226"/>
        <end position="245"/>
    </location>
</feature>
<keyword evidence="4 5" id="KW-0472">Membrane</keyword>
<evidence type="ECO:0000313" key="7">
    <source>
        <dbReference type="EMBL" id="AKA81939.1"/>
    </source>
</evidence>
<dbReference type="Pfam" id="PF07690">
    <property type="entry name" value="MFS_1"/>
    <property type="match status" value="1"/>
</dbReference>
<evidence type="ECO:0000256" key="4">
    <source>
        <dbReference type="ARBA" id="ARBA00023136"/>
    </source>
</evidence>
<organism evidence="7 8">
    <name type="scientific">Pseudomonas synxantha</name>
    <dbReference type="NCBI Taxonomy" id="47883"/>
    <lineage>
        <taxon>Bacteria</taxon>
        <taxon>Pseudomonadati</taxon>
        <taxon>Pseudomonadota</taxon>
        <taxon>Gammaproteobacteria</taxon>
        <taxon>Pseudomonadales</taxon>
        <taxon>Pseudomonadaceae</taxon>
        <taxon>Pseudomonas</taxon>
    </lineage>
</organism>
<feature type="transmembrane region" description="Helical" evidence="5">
    <location>
        <begin position="107"/>
        <end position="124"/>
    </location>
</feature>
<feature type="transmembrane region" description="Helical" evidence="5">
    <location>
        <begin position="324"/>
        <end position="345"/>
    </location>
</feature>
<protein>
    <submittedName>
        <fullName evidence="7">Integral membrane efflux protein</fullName>
    </submittedName>
</protein>
<dbReference type="EMBL" id="CP011117">
    <property type="protein sequence ID" value="AKA81939.1"/>
    <property type="molecule type" value="Genomic_DNA"/>
</dbReference>
<dbReference type="PROSITE" id="PS00216">
    <property type="entry name" value="SUGAR_TRANSPORT_1"/>
    <property type="match status" value="1"/>
</dbReference>
<feature type="transmembrane region" description="Helical" evidence="5">
    <location>
        <begin position="265"/>
        <end position="286"/>
    </location>
</feature>
<comment type="subcellular location">
    <subcellularLocation>
        <location evidence="1">Membrane</location>
        <topology evidence="1">Multi-pass membrane protein</topology>
    </subcellularLocation>
</comment>
<dbReference type="GO" id="GO:0016020">
    <property type="term" value="C:membrane"/>
    <property type="evidence" value="ECO:0007669"/>
    <property type="project" value="UniProtKB-SubCell"/>
</dbReference>
<feature type="transmembrane region" description="Helical" evidence="5">
    <location>
        <begin position="49"/>
        <end position="69"/>
    </location>
</feature>
<dbReference type="InterPro" id="IPR011701">
    <property type="entry name" value="MFS"/>
</dbReference>
<evidence type="ECO:0000259" key="6">
    <source>
        <dbReference type="PROSITE" id="PS50850"/>
    </source>
</evidence>
<evidence type="ECO:0000313" key="8">
    <source>
        <dbReference type="Proteomes" id="UP000033099"/>
    </source>
</evidence>
<feature type="transmembrane region" description="Helical" evidence="5">
    <location>
        <begin position="462"/>
        <end position="481"/>
    </location>
</feature>
<dbReference type="CDD" id="cd17321">
    <property type="entry name" value="MFS_MMR_MDR_like"/>
    <property type="match status" value="1"/>
</dbReference>
<keyword evidence="3 5" id="KW-1133">Transmembrane helix</keyword>
<accession>A0AAU8TN65</accession>
<dbReference type="KEGG" id="pfb:VO64_1393"/>
<feature type="transmembrane region" description="Helical" evidence="5">
    <location>
        <begin position="298"/>
        <end position="317"/>
    </location>
</feature>
<feature type="transmembrane region" description="Helical" evidence="5">
    <location>
        <begin position="164"/>
        <end position="184"/>
    </location>
</feature>
<dbReference type="SUPFAM" id="SSF103473">
    <property type="entry name" value="MFS general substrate transporter"/>
    <property type="match status" value="1"/>
</dbReference>
<keyword evidence="2 5" id="KW-0812">Transmembrane</keyword>
<proteinExistence type="predicted"/>
<dbReference type="Proteomes" id="UP000033099">
    <property type="component" value="Chromosome"/>
</dbReference>
<dbReference type="PANTHER" id="PTHR42718">
    <property type="entry name" value="MAJOR FACILITATOR SUPERFAMILY MULTIDRUG TRANSPORTER MFSC"/>
    <property type="match status" value="1"/>
</dbReference>
<gene>
    <name evidence="7" type="ORF">VO64_1393</name>
</gene>
<dbReference type="RefSeq" id="WP_046069036.1">
    <property type="nucleotide sequence ID" value="NZ_CP011117.2"/>
</dbReference>
<evidence type="ECO:0000256" key="2">
    <source>
        <dbReference type="ARBA" id="ARBA00022692"/>
    </source>
</evidence>
<reference evidence="7 8" key="1">
    <citation type="journal article" date="2015" name="Genome Announc.">
        <title>Complete Genome Sequence of Biocontrol Strain Pseudomonas fluorescens LBUM223.</title>
        <authorList>
            <person name="Roquigny R."/>
            <person name="Arseneault T."/>
            <person name="Gadkar V.J."/>
            <person name="Novinscak A."/>
            <person name="Joly D.L."/>
            <person name="Filion M."/>
        </authorList>
    </citation>
    <scope>NUCLEOTIDE SEQUENCE [LARGE SCALE GENOMIC DNA]</scope>
    <source>
        <strain evidence="7 8">LBUM223</strain>
    </source>
</reference>
<dbReference type="PANTHER" id="PTHR42718:SF49">
    <property type="entry name" value="EXPORT PROTEIN"/>
    <property type="match status" value="1"/>
</dbReference>
<feature type="transmembrane region" description="Helical" evidence="5">
    <location>
        <begin position="136"/>
        <end position="158"/>
    </location>
</feature>
<dbReference type="GO" id="GO:0022857">
    <property type="term" value="F:transmembrane transporter activity"/>
    <property type="evidence" value="ECO:0007669"/>
    <property type="project" value="InterPro"/>
</dbReference>
<feature type="domain" description="Major facilitator superfamily (MFS) profile" evidence="6">
    <location>
        <begin position="11"/>
        <end position="485"/>
    </location>
</feature>
<dbReference type="Gene3D" id="1.20.1720.10">
    <property type="entry name" value="Multidrug resistance protein D"/>
    <property type="match status" value="1"/>
</dbReference>